<proteinExistence type="predicted"/>
<dbReference type="InterPro" id="IPR056924">
    <property type="entry name" value="SH3_Tf2-1"/>
</dbReference>
<dbReference type="Proteomes" id="UP000187609">
    <property type="component" value="Unassembled WGS sequence"/>
</dbReference>
<protein>
    <recommendedName>
        <fullName evidence="1">Chromo domain-containing protein</fullName>
    </recommendedName>
</protein>
<dbReference type="InterPro" id="IPR023780">
    <property type="entry name" value="Chromo_domain"/>
</dbReference>
<dbReference type="Pfam" id="PF00385">
    <property type="entry name" value="Chromo"/>
    <property type="match status" value="1"/>
</dbReference>
<dbReference type="SUPFAM" id="SSF54160">
    <property type="entry name" value="Chromo domain-like"/>
    <property type="match status" value="1"/>
</dbReference>
<dbReference type="PANTHER" id="PTHR46148">
    <property type="entry name" value="CHROMO DOMAIN-CONTAINING PROTEIN"/>
    <property type="match status" value="1"/>
</dbReference>
<evidence type="ECO:0000313" key="2">
    <source>
        <dbReference type="EMBL" id="OIT30294.1"/>
    </source>
</evidence>
<dbReference type="EMBL" id="MJEQ01001550">
    <property type="protein sequence ID" value="OIT30294.1"/>
    <property type="molecule type" value="Genomic_DNA"/>
</dbReference>
<dbReference type="InterPro" id="IPR016197">
    <property type="entry name" value="Chromo-like_dom_sf"/>
</dbReference>
<gene>
    <name evidence="2" type="ORF">A4A49_59403</name>
</gene>
<evidence type="ECO:0000259" key="1">
    <source>
        <dbReference type="PROSITE" id="PS50013"/>
    </source>
</evidence>
<reference evidence="2" key="1">
    <citation type="submission" date="2016-11" db="EMBL/GenBank/DDBJ databases">
        <title>The genome of Nicotiana attenuata.</title>
        <authorList>
            <person name="Xu S."/>
            <person name="Brockmoeller T."/>
            <person name="Gaquerel E."/>
            <person name="Navarro A."/>
            <person name="Kuhl H."/>
            <person name="Gase K."/>
            <person name="Ling Z."/>
            <person name="Zhou W."/>
            <person name="Kreitzer C."/>
            <person name="Stanke M."/>
            <person name="Tang H."/>
            <person name="Lyons E."/>
            <person name="Pandey P."/>
            <person name="Pandey S.P."/>
            <person name="Timmermann B."/>
            <person name="Baldwin I.T."/>
        </authorList>
    </citation>
    <scope>NUCLEOTIDE SEQUENCE [LARGE SCALE GENOMIC DNA]</scope>
    <source>
        <strain evidence="2">UT</strain>
    </source>
</reference>
<evidence type="ECO:0000313" key="3">
    <source>
        <dbReference type="Proteomes" id="UP000187609"/>
    </source>
</evidence>
<dbReference type="Gene3D" id="2.40.50.40">
    <property type="match status" value="1"/>
</dbReference>
<organism evidence="2 3">
    <name type="scientific">Nicotiana attenuata</name>
    <name type="common">Coyote tobacco</name>
    <dbReference type="NCBI Taxonomy" id="49451"/>
    <lineage>
        <taxon>Eukaryota</taxon>
        <taxon>Viridiplantae</taxon>
        <taxon>Streptophyta</taxon>
        <taxon>Embryophyta</taxon>
        <taxon>Tracheophyta</taxon>
        <taxon>Spermatophyta</taxon>
        <taxon>Magnoliopsida</taxon>
        <taxon>eudicotyledons</taxon>
        <taxon>Gunneridae</taxon>
        <taxon>Pentapetalae</taxon>
        <taxon>asterids</taxon>
        <taxon>lamiids</taxon>
        <taxon>Solanales</taxon>
        <taxon>Solanaceae</taxon>
        <taxon>Nicotianoideae</taxon>
        <taxon>Nicotianeae</taxon>
        <taxon>Nicotiana</taxon>
    </lineage>
</organism>
<feature type="domain" description="Chromo" evidence="1">
    <location>
        <begin position="103"/>
        <end position="151"/>
    </location>
</feature>
<accession>A0A314KNI1</accession>
<dbReference type="AlphaFoldDB" id="A0A314KNI1"/>
<keyword evidence="3" id="KW-1185">Reference proteome</keyword>
<name>A0A314KNI1_NICAT</name>
<dbReference type="Pfam" id="PF24626">
    <property type="entry name" value="SH3_Tf2-1"/>
    <property type="match status" value="1"/>
</dbReference>
<sequence>MKALADKTRLFREFAVGDMVFVRLQPYRQMSLKGHSYHKLSPKYFGLFQVLKKIGPFTYQLQLPPHARIHSTFHVSQLKKYVGSHPVIFYLPVSLSYHGHIVLDPERIFETRLVTKHNRQCQQYLVKWFNCPSEDSTWMDATTFKHQFPHF</sequence>
<dbReference type="Gramene" id="OIT30294">
    <property type="protein sequence ID" value="OIT30294"/>
    <property type="gene ID" value="A4A49_59403"/>
</dbReference>
<dbReference type="InterPro" id="IPR000953">
    <property type="entry name" value="Chromo/chromo_shadow_dom"/>
</dbReference>
<dbReference type="PANTHER" id="PTHR46148:SF52">
    <property type="entry name" value="OS04G0603800 PROTEIN"/>
    <property type="match status" value="1"/>
</dbReference>
<dbReference type="PROSITE" id="PS50013">
    <property type="entry name" value="CHROMO_2"/>
    <property type="match status" value="1"/>
</dbReference>
<feature type="non-terminal residue" evidence="2">
    <location>
        <position position="151"/>
    </location>
</feature>
<comment type="caution">
    <text evidence="2">The sequence shown here is derived from an EMBL/GenBank/DDBJ whole genome shotgun (WGS) entry which is preliminary data.</text>
</comment>